<dbReference type="GO" id="GO:0051539">
    <property type="term" value="F:4 iron, 4 sulfur cluster binding"/>
    <property type="evidence" value="ECO:0007669"/>
    <property type="project" value="UniProtKB-KW"/>
</dbReference>
<dbReference type="Gene3D" id="3.20.20.70">
    <property type="entry name" value="Aldolase class I"/>
    <property type="match status" value="1"/>
</dbReference>
<gene>
    <name evidence="7" type="ORF">SAMN05216551_106164</name>
</gene>
<protein>
    <submittedName>
        <fullName evidence="7">Anaerobic ribonucleoside-triphosphate reductase activating protein</fullName>
    </submittedName>
</protein>
<keyword evidence="3" id="KW-0949">S-adenosyl-L-methionine</keyword>
<dbReference type="OrthoDB" id="9782387at2"/>
<sequence>MDIRLSRLHFPVTTLGPGQRIGIWLQGCSIRCPGCISADTWSEHGRMTRVADVLAQLDSWLPHASGVTVSGGEPFDQPEALLALLAALRAAPGAAQRDVLVYSGHPIESIAATLARAEGLIDALVSDPFEIDTPQSLALRGSDNQRLHLLTPLGQARLASYERRRAGVDRALDAMFDDDGSVWFAGIPARGDFNRLRDLLNQQGHRVQISADKARR</sequence>
<dbReference type="InterPro" id="IPR013785">
    <property type="entry name" value="Aldolase_TIM"/>
</dbReference>
<evidence type="ECO:0000256" key="2">
    <source>
        <dbReference type="ARBA" id="ARBA00022485"/>
    </source>
</evidence>
<keyword evidence="6" id="KW-0411">Iron-sulfur</keyword>
<accession>A0A1H2PQ97</accession>
<keyword evidence="8" id="KW-1185">Reference proteome</keyword>
<dbReference type="RefSeq" id="WP_091908345.1">
    <property type="nucleotide sequence ID" value="NZ_FNLO01000006.1"/>
</dbReference>
<evidence type="ECO:0000256" key="4">
    <source>
        <dbReference type="ARBA" id="ARBA00022723"/>
    </source>
</evidence>
<dbReference type="InterPro" id="IPR058240">
    <property type="entry name" value="rSAM_sf"/>
</dbReference>
<dbReference type="EMBL" id="FNLO01000006">
    <property type="protein sequence ID" value="SDV48915.1"/>
    <property type="molecule type" value="Genomic_DNA"/>
</dbReference>
<dbReference type="InterPro" id="IPR007197">
    <property type="entry name" value="rSAM"/>
</dbReference>
<reference evidence="8" key="1">
    <citation type="submission" date="2016-09" db="EMBL/GenBank/DDBJ databases">
        <authorList>
            <person name="Varghese N."/>
            <person name="Submissions S."/>
        </authorList>
    </citation>
    <scope>NUCLEOTIDE SEQUENCE [LARGE SCALE GENOMIC DNA]</scope>
    <source>
        <strain evidence="8">JS23</strain>
    </source>
</reference>
<dbReference type="GO" id="GO:0004748">
    <property type="term" value="F:ribonucleoside-diphosphate reductase activity, thioredoxin disulfide as acceptor"/>
    <property type="evidence" value="ECO:0007669"/>
    <property type="project" value="TreeGrafter"/>
</dbReference>
<dbReference type="AlphaFoldDB" id="A0A1H2PQ97"/>
<dbReference type="SUPFAM" id="SSF102114">
    <property type="entry name" value="Radical SAM enzymes"/>
    <property type="match status" value="1"/>
</dbReference>
<dbReference type="GO" id="GO:0046872">
    <property type="term" value="F:metal ion binding"/>
    <property type="evidence" value="ECO:0007669"/>
    <property type="project" value="UniProtKB-KW"/>
</dbReference>
<evidence type="ECO:0000313" key="8">
    <source>
        <dbReference type="Proteomes" id="UP000243719"/>
    </source>
</evidence>
<name>A0A1H2PQ97_9BURK</name>
<keyword evidence="4" id="KW-0479">Metal-binding</keyword>
<keyword evidence="5" id="KW-0408">Iron</keyword>
<dbReference type="SFLD" id="SFLDS00029">
    <property type="entry name" value="Radical_SAM"/>
    <property type="match status" value="1"/>
</dbReference>
<evidence type="ECO:0000256" key="1">
    <source>
        <dbReference type="ARBA" id="ARBA00001966"/>
    </source>
</evidence>
<keyword evidence="2" id="KW-0004">4Fe-4S</keyword>
<dbReference type="Pfam" id="PF13353">
    <property type="entry name" value="Fer4_12"/>
    <property type="match status" value="1"/>
</dbReference>
<evidence type="ECO:0000256" key="6">
    <source>
        <dbReference type="ARBA" id="ARBA00023014"/>
    </source>
</evidence>
<dbReference type="InterPro" id="IPR034457">
    <property type="entry name" value="Organic_radical-activating"/>
</dbReference>
<organism evidence="7 8">
    <name type="scientific">Chitinasiproducens palmae</name>
    <dbReference type="NCBI Taxonomy" id="1770053"/>
    <lineage>
        <taxon>Bacteria</taxon>
        <taxon>Pseudomonadati</taxon>
        <taxon>Pseudomonadota</taxon>
        <taxon>Betaproteobacteria</taxon>
        <taxon>Burkholderiales</taxon>
        <taxon>Burkholderiaceae</taxon>
        <taxon>Chitinasiproducens</taxon>
    </lineage>
</organism>
<dbReference type="PANTHER" id="PTHR30352">
    <property type="entry name" value="PYRUVATE FORMATE-LYASE-ACTIVATING ENZYME"/>
    <property type="match status" value="1"/>
</dbReference>
<dbReference type="STRING" id="1770053.SAMN05216551_106164"/>
<dbReference type="Proteomes" id="UP000243719">
    <property type="component" value="Unassembled WGS sequence"/>
</dbReference>
<comment type="cofactor">
    <cofactor evidence="1">
        <name>[4Fe-4S] cluster</name>
        <dbReference type="ChEBI" id="CHEBI:49883"/>
    </cofactor>
</comment>
<evidence type="ECO:0000256" key="5">
    <source>
        <dbReference type="ARBA" id="ARBA00023004"/>
    </source>
</evidence>
<evidence type="ECO:0000313" key="7">
    <source>
        <dbReference type="EMBL" id="SDV48915.1"/>
    </source>
</evidence>
<evidence type="ECO:0000256" key="3">
    <source>
        <dbReference type="ARBA" id="ARBA00022691"/>
    </source>
</evidence>
<proteinExistence type="predicted"/>
<dbReference type="PANTHER" id="PTHR30352:SF2">
    <property type="entry name" value="ANAEROBIC RIBONUCLEOSIDE-TRIPHOSPHATE REDUCTASE-ACTIVATING PROTEIN"/>
    <property type="match status" value="1"/>
</dbReference>